<organism evidence="2 3">
    <name type="scientific">Parastrongyloides trichosuri</name>
    <name type="common">Possum-specific nematode worm</name>
    <dbReference type="NCBI Taxonomy" id="131310"/>
    <lineage>
        <taxon>Eukaryota</taxon>
        <taxon>Metazoa</taxon>
        <taxon>Ecdysozoa</taxon>
        <taxon>Nematoda</taxon>
        <taxon>Chromadorea</taxon>
        <taxon>Rhabditida</taxon>
        <taxon>Tylenchina</taxon>
        <taxon>Panagrolaimomorpha</taxon>
        <taxon>Strongyloidoidea</taxon>
        <taxon>Strongyloididae</taxon>
        <taxon>Parastrongyloides</taxon>
    </lineage>
</organism>
<feature type="domain" description="HAT C-terminal dimerisation" evidence="1">
    <location>
        <begin position="160"/>
        <end position="205"/>
    </location>
</feature>
<protein>
    <submittedName>
        <fullName evidence="3">Dimer_Tnp_hAT domain-containing protein</fullName>
    </submittedName>
</protein>
<reference evidence="3" key="1">
    <citation type="submission" date="2017-02" db="UniProtKB">
        <authorList>
            <consortium name="WormBaseParasite"/>
        </authorList>
    </citation>
    <scope>IDENTIFICATION</scope>
</reference>
<dbReference type="InterPro" id="IPR008906">
    <property type="entry name" value="HATC_C_dom"/>
</dbReference>
<dbReference type="Proteomes" id="UP000038045">
    <property type="component" value="Unplaced"/>
</dbReference>
<evidence type="ECO:0000313" key="2">
    <source>
        <dbReference type="Proteomes" id="UP000038045"/>
    </source>
</evidence>
<evidence type="ECO:0000313" key="3">
    <source>
        <dbReference type="WBParaSite" id="PTRK_0000245100.1"/>
    </source>
</evidence>
<evidence type="ECO:0000259" key="1">
    <source>
        <dbReference type="Pfam" id="PF05699"/>
    </source>
</evidence>
<dbReference type="GO" id="GO:0046983">
    <property type="term" value="F:protein dimerization activity"/>
    <property type="evidence" value="ECO:0007669"/>
    <property type="project" value="InterPro"/>
</dbReference>
<keyword evidence="2" id="KW-1185">Reference proteome</keyword>
<proteinExistence type="predicted"/>
<sequence>MLKRFNELADHIYELEKFYFTIENCEYAIEMKIFFAILYQVSEAMQGHSFKIGDVLFVLKKMKFTIEKLDVVIAMKNAFEQAFNQKFEKRRLILTQEEKIIVVKYVIKQFDYSETIEENETDSFISQLNKNNDGVDPVANSIFLSSDSTFNFKNNVEFERFYKDLISMPASTARVESFFSYAKQMLEGRRSRTYIETVQRKIFINFCLNNKTKQ</sequence>
<dbReference type="Pfam" id="PF05699">
    <property type="entry name" value="Dimer_Tnp_hAT"/>
    <property type="match status" value="1"/>
</dbReference>
<dbReference type="WBParaSite" id="PTRK_0000245100.1">
    <property type="protein sequence ID" value="PTRK_0000245100.1"/>
    <property type="gene ID" value="PTRK_0000245100"/>
</dbReference>
<accession>A0A0N4Z5Q9</accession>
<dbReference type="InterPro" id="IPR012337">
    <property type="entry name" value="RNaseH-like_sf"/>
</dbReference>
<dbReference type="AlphaFoldDB" id="A0A0N4Z5Q9"/>
<name>A0A0N4Z5Q9_PARTI</name>
<dbReference type="SUPFAM" id="SSF53098">
    <property type="entry name" value="Ribonuclease H-like"/>
    <property type="match status" value="1"/>
</dbReference>